<dbReference type="Gene3D" id="6.20.240.60">
    <property type="match status" value="1"/>
</dbReference>
<dbReference type="EMBL" id="LJJC01000004">
    <property type="protein sequence ID" value="KQL54196.1"/>
    <property type="molecule type" value="Genomic_DNA"/>
</dbReference>
<dbReference type="AlphaFoldDB" id="A0A0Q3WYR7"/>
<evidence type="ECO:0000313" key="3">
    <source>
        <dbReference type="EMBL" id="KQL54196.1"/>
    </source>
</evidence>
<dbReference type="PATRIC" id="fig|157838.3.peg.2719"/>
<keyword evidence="4" id="KW-1185">Reference proteome</keyword>
<gene>
    <name evidence="3" type="ORF">AN964_12290</name>
</gene>
<dbReference type="RefSeq" id="WP_055739956.1">
    <property type="nucleotide sequence ID" value="NZ_JAAIWL010000057.1"/>
</dbReference>
<organism evidence="3 4">
    <name type="scientific">Heyndrickxia shackletonii</name>
    <dbReference type="NCBI Taxonomy" id="157838"/>
    <lineage>
        <taxon>Bacteria</taxon>
        <taxon>Bacillati</taxon>
        <taxon>Bacillota</taxon>
        <taxon>Bacilli</taxon>
        <taxon>Bacillales</taxon>
        <taxon>Bacillaceae</taxon>
        <taxon>Heyndrickxia</taxon>
    </lineage>
</organism>
<dbReference type="Pfam" id="PF07486">
    <property type="entry name" value="Hydrolase_2"/>
    <property type="match status" value="1"/>
</dbReference>
<dbReference type="Gene3D" id="1.10.10.2520">
    <property type="entry name" value="Cell wall hydrolase SleB, domain 1"/>
    <property type="match status" value="1"/>
</dbReference>
<proteinExistence type="predicted"/>
<protein>
    <submittedName>
        <fullName evidence="3">Spore cortex-lytic protein</fullName>
    </submittedName>
</protein>
<dbReference type="GO" id="GO:0016787">
    <property type="term" value="F:hydrolase activity"/>
    <property type="evidence" value="ECO:0007669"/>
    <property type="project" value="InterPro"/>
</dbReference>
<name>A0A0Q3WYR7_9BACI</name>
<dbReference type="STRING" id="157838.AN964_12290"/>
<dbReference type="InterPro" id="IPR011105">
    <property type="entry name" value="Cell_wall_hydrolase_SleB"/>
</dbReference>
<evidence type="ECO:0000259" key="2">
    <source>
        <dbReference type="Pfam" id="PF07486"/>
    </source>
</evidence>
<reference evidence="3 4" key="1">
    <citation type="submission" date="2015-09" db="EMBL/GenBank/DDBJ databases">
        <title>Genome sequencing project for genomic taxonomy and phylogenomics of Bacillus-like bacteria.</title>
        <authorList>
            <person name="Liu B."/>
            <person name="Wang J."/>
            <person name="Zhu Y."/>
            <person name="Liu G."/>
            <person name="Chen Q."/>
            <person name="Chen Z."/>
            <person name="Lan J."/>
            <person name="Che J."/>
            <person name="Ge C."/>
            <person name="Shi H."/>
            <person name="Pan Z."/>
            <person name="Liu X."/>
        </authorList>
    </citation>
    <scope>NUCLEOTIDE SEQUENCE [LARGE SCALE GENOMIC DNA]</scope>
    <source>
        <strain evidence="3 4">LMG 18435</strain>
    </source>
</reference>
<dbReference type="Proteomes" id="UP000051888">
    <property type="component" value="Unassembled WGS sequence"/>
</dbReference>
<feature type="region of interest" description="Disordered" evidence="1">
    <location>
        <begin position="67"/>
        <end position="95"/>
    </location>
</feature>
<sequence>MKNIYMKMVVVACVATTTLIGIQNKTAEAFTGEHSVKIDNLSNNENQDWKIYFKNIEQETKIQQEGVGIPKLSIPPDKTQDKAKKEKEKEKKKEEYSIKISGKEKDLLERLVQAEAKGEPFKGKVAVATVVLNRLKSPDFPDSITGVIEQKVGDCYAFSPVQNGEIEKPASKDSKKAVEAALKSKDRLHDSVYFYNPKIATDTWIRSRDVVTTIGNHVFAK</sequence>
<feature type="domain" description="Cell wall hydrolase SleB" evidence="2">
    <location>
        <begin position="118"/>
        <end position="220"/>
    </location>
</feature>
<accession>A0A0Q3WYR7</accession>
<evidence type="ECO:0000313" key="4">
    <source>
        <dbReference type="Proteomes" id="UP000051888"/>
    </source>
</evidence>
<dbReference type="InterPro" id="IPR042047">
    <property type="entry name" value="SleB_dom1"/>
</dbReference>
<comment type="caution">
    <text evidence="3">The sequence shown here is derived from an EMBL/GenBank/DDBJ whole genome shotgun (WGS) entry which is preliminary data.</text>
</comment>
<feature type="compositionally biased region" description="Basic and acidic residues" evidence="1">
    <location>
        <begin position="78"/>
        <end position="95"/>
    </location>
</feature>
<evidence type="ECO:0000256" key="1">
    <source>
        <dbReference type="SAM" id="MobiDB-lite"/>
    </source>
</evidence>